<dbReference type="Gene3D" id="1.20.1280.50">
    <property type="match status" value="1"/>
</dbReference>
<protein>
    <submittedName>
        <fullName evidence="1">Uncharacterized protein</fullName>
    </submittedName>
</protein>
<gene>
    <name evidence="1" type="ORF">FIBSPDRAFT_568009</name>
</gene>
<keyword evidence="2" id="KW-1185">Reference proteome</keyword>
<evidence type="ECO:0000313" key="1">
    <source>
        <dbReference type="EMBL" id="KZP19264.1"/>
    </source>
</evidence>
<dbReference type="Proteomes" id="UP000076532">
    <property type="component" value="Unassembled WGS sequence"/>
</dbReference>
<organism evidence="1 2">
    <name type="scientific">Athelia psychrophila</name>
    <dbReference type="NCBI Taxonomy" id="1759441"/>
    <lineage>
        <taxon>Eukaryota</taxon>
        <taxon>Fungi</taxon>
        <taxon>Dikarya</taxon>
        <taxon>Basidiomycota</taxon>
        <taxon>Agaricomycotina</taxon>
        <taxon>Agaricomycetes</taxon>
        <taxon>Agaricomycetidae</taxon>
        <taxon>Atheliales</taxon>
        <taxon>Atheliaceae</taxon>
        <taxon>Athelia</taxon>
    </lineage>
</organism>
<dbReference type="AlphaFoldDB" id="A0A166HUZ6"/>
<proteinExistence type="predicted"/>
<sequence>MIGSMHAESCLTALSQPNIMKCRCCNKLDLVFDRGPVIPYPPPCDNLLLSQTIPSPLDQNDVKHSISDIVGRLSRLEKHTEQLDALARELEAAQRRCAEEHGILEEALLEYQSVVTPIRMIPDDVLSEIFVAQGADRLAYSSKSPLVLAGVCRRWRSVCLSMPCLWTHFHATSRSGRAEDTQDKANLMRIFTNRSGACPMQVTLDMDIASSDGWGKEEEKTMLVNEIIKSAGRWQALEICFSGGSFWQLQRVLDASQLQLFKTLEILRIVANQDNVEPLSIFACAPRLKRVTFNGPSFPGLKLPWGQIENLTSKVDATSSSMQFLVATLAQCPNLVHGYFGLRNGGEYDDDDDQVSSHLAPVRINLQSCIIEVPGRRMFQEFFDGLDLPSLSVLHIYSRSYVDVWSQPSFSHFMQRSCCTLKRLTLEIKRFPTSDLLEVLTVFQIWRSLSFTPDLPVHGHLVHWTTMSSSDSRIPLVLGRVPQVLSCSFPTYGRSKS</sequence>
<dbReference type="SUPFAM" id="SSF81383">
    <property type="entry name" value="F-box domain"/>
    <property type="match status" value="1"/>
</dbReference>
<dbReference type="SUPFAM" id="SSF52047">
    <property type="entry name" value="RNI-like"/>
    <property type="match status" value="1"/>
</dbReference>
<name>A0A166HUZ6_9AGAM</name>
<accession>A0A166HUZ6</accession>
<dbReference type="EMBL" id="KV417565">
    <property type="protein sequence ID" value="KZP19264.1"/>
    <property type="molecule type" value="Genomic_DNA"/>
</dbReference>
<dbReference type="OrthoDB" id="3359674at2759"/>
<reference evidence="1 2" key="1">
    <citation type="journal article" date="2016" name="Mol. Biol. Evol.">
        <title>Comparative Genomics of Early-Diverging Mushroom-Forming Fungi Provides Insights into the Origins of Lignocellulose Decay Capabilities.</title>
        <authorList>
            <person name="Nagy L.G."/>
            <person name="Riley R."/>
            <person name="Tritt A."/>
            <person name="Adam C."/>
            <person name="Daum C."/>
            <person name="Floudas D."/>
            <person name="Sun H."/>
            <person name="Yadav J.S."/>
            <person name="Pangilinan J."/>
            <person name="Larsson K.H."/>
            <person name="Matsuura K."/>
            <person name="Barry K."/>
            <person name="Labutti K."/>
            <person name="Kuo R."/>
            <person name="Ohm R.A."/>
            <person name="Bhattacharya S.S."/>
            <person name="Shirouzu T."/>
            <person name="Yoshinaga Y."/>
            <person name="Martin F.M."/>
            <person name="Grigoriev I.V."/>
            <person name="Hibbett D.S."/>
        </authorList>
    </citation>
    <scope>NUCLEOTIDE SEQUENCE [LARGE SCALE GENOMIC DNA]</scope>
    <source>
        <strain evidence="1 2">CBS 109695</strain>
    </source>
</reference>
<evidence type="ECO:0000313" key="2">
    <source>
        <dbReference type="Proteomes" id="UP000076532"/>
    </source>
</evidence>
<dbReference type="InterPro" id="IPR036047">
    <property type="entry name" value="F-box-like_dom_sf"/>
</dbReference>